<dbReference type="AlphaFoldDB" id="A0A9D2G4N5"/>
<dbReference type="Gene3D" id="3.40.630.30">
    <property type="match status" value="1"/>
</dbReference>
<reference evidence="4" key="1">
    <citation type="journal article" date="2021" name="PeerJ">
        <title>Extensive microbial diversity within the chicken gut microbiome revealed by metagenomics and culture.</title>
        <authorList>
            <person name="Gilroy R."/>
            <person name="Ravi A."/>
            <person name="Getino M."/>
            <person name="Pursley I."/>
            <person name="Horton D.L."/>
            <person name="Alikhan N.F."/>
            <person name="Baker D."/>
            <person name="Gharbi K."/>
            <person name="Hall N."/>
            <person name="Watson M."/>
            <person name="Adriaenssens E.M."/>
            <person name="Foster-Nyarko E."/>
            <person name="Jarju S."/>
            <person name="Secka A."/>
            <person name="Antonio M."/>
            <person name="Oren A."/>
            <person name="Chaudhuri R.R."/>
            <person name="La Ragione R."/>
            <person name="Hildebrand F."/>
            <person name="Pallen M.J."/>
        </authorList>
    </citation>
    <scope>NUCLEOTIDE SEQUENCE</scope>
    <source>
        <strain evidence="4">ChiW7-2402</strain>
    </source>
</reference>
<dbReference type="InterPro" id="IPR000182">
    <property type="entry name" value="GNAT_dom"/>
</dbReference>
<gene>
    <name evidence="4" type="ORF">H9964_01590</name>
</gene>
<feature type="domain" description="N-acetyltransferase" evidence="3">
    <location>
        <begin position="4"/>
        <end position="146"/>
    </location>
</feature>
<dbReference type="SUPFAM" id="SSF55729">
    <property type="entry name" value="Acyl-CoA N-acyltransferases (Nat)"/>
    <property type="match status" value="1"/>
</dbReference>
<proteinExistence type="predicted"/>
<dbReference type="PROSITE" id="PS51186">
    <property type="entry name" value="GNAT"/>
    <property type="match status" value="1"/>
</dbReference>
<evidence type="ECO:0000256" key="2">
    <source>
        <dbReference type="ARBA" id="ARBA00023315"/>
    </source>
</evidence>
<dbReference type="GO" id="GO:0016747">
    <property type="term" value="F:acyltransferase activity, transferring groups other than amino-acyl groups"/>
    <property type="evidence" value="ECO:0007669"/>
    <property type="project" value="InterPro"/>
</dbReference>
<evidence type="ECO:0000259" key="3">
    <source>
        <dbReference type="PROSITE" id="PS51186"/>
    </source>
</evidence>
<dbReference type="PANTHER" id="PTHR43800">
    <property type="entry name" value="PEPTIDYL-LYSINE N-ACETYLTRANSFERASE YJAB"/>
    <property type="match status" value="1"/>
</dbReference>
<reference evidence="4" key="2">
    <citation type="submission" date="2021-04" db="EMBL/GenBank/DDBJ databases">
        <authorList>
            <person name="Gilroy R."/>
        </authorList>
    </citation>
    <scope>NUCLEOTIDE SEQUENCE</scope>
    <source>
        <strain evidence="4">ChiW7-2402</strain>
    </source>
</reference>
<keyword evidence="1 4" id="KW-0808">Transferase</keyword>
<accession>A0A9D2G4N5</accession>
<dbReference type="EMBL" id="DXBB01000033">
    <property type="protein sequence ID" value="HIZ72255.1"/>
    <property type="molecule type" value="Genomic_DNA"/>
</dbReference>
<protein>
    <submittedName>
        <fullName evidence="4">GNAT family N-acetyltransferase</fullName>
        <ecNumber evidence="4">2.3.1.-</ecNumber>
    </submittedName>
</protein>
<dbReference type="PANTHER" id="PTHR43800:SF1">
    <property type="entry name" value="PEPTIDYL-LYSINE N-ACETYLTRANSFERASE YJAB"/>
    <property type="match status" value="1"/>
</dbReference>
<name>A0A9D2G4N5_9FIRM</name>
<dbReference type="EC" id="2.3.1.-" evidence="4"/>
<dbReference type="Proteomes" id="UP000824102">
    <property type="component" value="Unassembled WGS sequence"/>
</dbReference>
<comment type="caution">
    <text evidence="4">The sequence shown here is derived from an EMBL/GenBank/DDBJ whole genome shotgun (WGS) entry which is preliminary data.</text>
</comment>
<dbReference type="CDD" id="cd04301">
    <property type="entry name" value="NAT_SF"/>
    <property type="match status" value="1"/>
</dbReference>
<sequence length="146" mass="16267">MEISIVENRTPQVIGALLQLWEASVRVTHDFLTESEIARIGAYVPEALQGVCHLAVAKREDGSLAAFLGVEERRIEMLFVAPEERGKGIGRALVSFAAEQFSANEVTVNEQNAQAVGFYEKMGFVPYRRTQTDEQGGSYPLLYMKR</sequence>
<dbReference type="InterPro" id="IPR016181">
    <property type="entry name" value="Acyl_CoA_acyltransferase"/>
</dbReference>
<dbReference type="Pfam" id="PF13673">
    <property type="entry name" value="Acetyltransf_10"/>
    <property type="match status" value="1"/>
</dbReference>
<evidence type="ECO:0000313" key="4">
    <source>
        <dbReference type="EMBL" id="HIZ72255.1"/>
    </source>
</evidence>
<organism evidence="4 5">
    <name type="scientific">Candidatus Gallimonas intestinavium</name>
    <dbReference type="NCBI Taxonomy" id="2838603"/>
    <lineage>
        <taxon>Bacteria</taxon>
        <taxon>Bacillati</taxon>
        <taxon>Bacillota</taxon>
        <taxon>Clostridia</taxon>
        <taxon>Candidatus Gallimonas</taxon>
    </lineage>
</organism>
<evidence type="ECO:0000256" key="1">
    <source>
        <dbReference type="ARBA" id="ARBA00022679"/>
    </source>
</evidence>
<keyword evidence="2 4" id="KW-0012">Acyltransferase</keyword>
<evidence type="ECO:0000313" key="5">
    <source>
        <dbReference type="Proteomes" id="UP000824102"/>
    </source>
</evidence>